<evidence type="ECO:0000313" key="2">
    <source>
        <dbReference type="EMBL" id="OWA55452.1"/>
    </source>
</evidence>
<comment type="caution">
    <text evidence="2">The sequence shown here is derived from an EMBL/GenBank/DDBJ whole genome shotgun (WGS) entry which is preliminary data.</text>
</comment>
<accession>A0A9X6NJS8</accession>
<protein>
    <submittedName>
        <fullName evidence="2">Uncharacterized protein</fullName>
    </submittedName>
</protein>
<dbReference type="AlphaFoldDB" id="A0A9X6NJS8"/>
<feature type="compositionally biased region" description="Acidic residues" evidence="1">
    <location>
        <begin position="349"/>
        <end position="363"/>
    </location>
</feature>
<organism evidence="2 3">
    <name type="scientific">Hypsibius exemplaris</name>
    <name type="common">Freshwater tardigrade</name>
    <dbReference type="NCBI Taxonomy" id="2072580"/>
    <lineage>
        <taxon>Eukaryota</taxon>
        <taxon>Metazoa</taxon>
        <taxon>Ecdysozoa</taxon>
        <taxon>Tardigrada</taxon>
        <taxon>Eutardigrada</taxon>
        <taxon>Parachela</taxon>
        <taxon>Hypsibioidea</taxon>
        <taxon>Hypsibiidae</taxon>
        <taxon>Hypsibius</taxon>
    </lineage>
</organism>
<evidence type="ECO:0000313" key="3">
    <source>
        <dbReference type="Proteomes" id="UP000192578"/>
    </source>
</evidence>
<gene>
    <name evidence="2" type="ORF">BV898_19839</name>
</gene>
<feature type="region of interest" description="Disordered" evidence="1">
    <location>
        <begin position="286"/>
        <end position="372"/>
    </location>
</feature>
<evidence type="ECO:0000256" key="1">
    <source>
        <dbReference type="SAM" id="MobiDB-lite"/>
    </source>
</evidence>
<dbReference type="Proteomes" id="UP000192578">
    <property type="component" value="Unassembled WGS sequence"/>
</dbReference>
<reference evidence="3" key="1">
    <citation type="submission" date="2017-01" db="EMBL/GenBank/DDBJ databases">
        <title>Comparative genomics of anhydrobiosis in the tardigrade Hypsibius dujardini.</title>
        <authorList>
            <person name="Yoshida Y."/>
            <person name="Koutsovoulos G."/>
            <person name="Laetsch D."/>
            <person name="Stevens L."/>
            <person name="Kumar S."/>
            <person name="Horikawa D."/>
            <person name="Ishino K."/>
            <person name="Komine S."/>
            <person name="Tomita M."/>
            <person name="Blaxter M."/>
            <person name="Arakawa K."/>
        </authorList>
    </citation>
    <scope>NUCLEOTIDE SEQUENCE [LARGE SCALE GENOMIC DNA]</scope>
    <source>
        <strain evidence="3">Z151</strain>
    </source>
</reference>
<keyword evidence="3" id="KW-1185">Reference proteome</keyword>
<dbReference type="EMBL" id="MTYJ01000803">
    <property type="protein sequence ID" value="OWA55452.1"/>
    <property type="molecule type" value="Genomic_DNA"/>
</dbReference>
<feature type="non-terminal residue" evidence="2">
    <location>
        <position position="479"/>
    </location>
</feature>
<feature type="compositionally biased region" description="Low complexity" evidence="1">
    <location>
        <begin position="317"/>
        <end position="336"/>
    </location>
</feature>
<proteinExistence type="predicted"/>
<sequence>MATRDQLVGEPSERENVMNARVMTSRKSNTSENHTSLEVREGFYLRVIHTIDFFGSSEDRGPEVERVVKELWLHYRKNKPWYYGAHGQPKAKQVILKVADKCLLFSPMRKVDQTAKLTHFFTGPYEVLEQTSPVNFRISYNRPGETKGTIINVARLKQWHDRQRLEQEVAESSDQESAEITQRTVTFNDPEVSEETVESDPQSLIRKELPASLKPKEVAKCTFCNKPVIGPCTKGTIIGGKPTMKHANEIDGRFCAARRRTEVAQNSESTEEEYFIPDGRKVTTINELQPPQEPATKRASVPVVGEQRERENSLEIPVQQPRRTTLQTTPITNNTRPARKQRRKVEVSESGEEQGEAEQAEEEYAVRKSGRQRNQTKRYGFTNLISKLPLWVVAVFMIIMIPEIHAIEAQGCQCQNKKLLGSLDLSKYTQCEKVADKPSPRKVTYEVFAMKKASVFFPATLCKATVQSITVTKFFWGST</sequence>
<name>A0A9X6NJS8_HYPEX</name>